<keyword evidence="1" id="KW-0732">Signal</keyword>
<feature type="signal peptide" evidence="1">
    <location>
        <begin position="1"/>
        <end position="32"/>
    </location>
</feature>
<evidence type="ECO:0000313" key="3">
    <source>
        <dbReference type="Proteomes" id="UP000218944"/>
    </source>
</evidence>
<feature type="chain" id="PRO_5038807552" description="Secreted protein" evidence="1">
    <location>
        <begin position="33"/>
        <end position="95"/>
    </location>
</feature>
<accession>A0A2A2DBE6</accession>
<gene>
    <name evidence="2" type="ORF">CK936_11575</name>
</gene>
<evidence type="ECO:0000313" key="2">
    <source>
        <dbReference type="EMBL" id="PAU48690.1"/>
    </source>
</evidence>
<evidence type="ECO:0008006" key="4">
    <source>
        <dbReference type="Google" id="ProtNLM"/>
    </source>
</evidence>
<dbReference type="RefSeq" id="WP_095580881.1">
    <property type="nucleotide sequence ID" value="NZ_JAJQQQ010000014.1"/>
</dbReference>
<reference evidence="2 3" key="1">
    <citation type="submission" date="2017-08" db="EMBL/GenBank/DDBJ databases">
        <title>Genome sequence of Streptomyces albireticuli NRRL B-1670.</title>
        <authorList>
            <person name="Graham D.E."/>
            <person name="Mahan K.M."/>
            <person name="Klingeman D.M."/>
            <person name="Hettich R.L."/>
            <person name="Parry R.J."/>
            <person name="Spain J.C."/>
        </authorList>
    </citation>
    <scope>NUCLEOTIDE SEQUENCE [LARGE SCALE GENOMIC DNA]</scope>
    <source>
        <strain evidence="2 3">NRRL B-1670</strain>
    </source>
</reference>
<keyword evidence="3" id="KW-1185">Reference proteome</keyword>
<comment type="caution">
    <text evidence="2">The sequence shown here is derived from an EMBL/GenBank/DDBJ whole genome shotgun (WGS) entry which is preliminary data.</text>
</comment>
<sequence>MTDSIRPRLAVALSSLVLAAGGVVIAAPAAHADGVDCANNIASADPSRSSVDLNVFCGLGELPGVGTKVCNIGLTQVSKVSAGRADGACSQASQT</sequence>
<dbReference type="EMBL" id="NSJV01000223">
    <property type="protein sequence ID" value="PAU48690.1"/>
    <property type="molecule type" value="Genomic_DNA"/>
</dbReference>
<proteinExistence type="predicted"/>
<organism evidence="2 3">
    <name type="scientific">Streptomyces albireticuli</name>
    <dbReference type="NCBI Taxonomy" id="1940"/>
    <lineage>
        <taxon>Bacteria</taxon>
        <taxon>Bacillati</taxon>
        <taxon>Actinomycetota</taxon>
        <taxon>Actinomycetes</taxon>
        <taxon>Kitasatosporales</taxon>
        <taxon>Streptomycetaceae</taxon>
        <taxon>Streptomyces</taxon>
    </lineage>
</organism>
<dbReference type="Proteomes" id="UP000218944">
    <property type="component" value="Unassembled WGS sequence"/>
</dbReference>
<protein>
    <recommendedName>
        <fullName evidence="4">Secreted protein</fullName>
    </recommendedName>
</protein>
<name>A0A2A2DBE6_9ACTN</name>
<evidence type="ECO:0000256" key="1">
    <source>
        <dbReference type="SAM" id="SignalP"/>
    </source>
</evidence>
<dbReference type="AlphaFoldDB" id="A0A2A2DBE6"/>